<gene>
    <name evidence="3" type="ORF">EYF80_064771</name>
</gene>
<feature type="region of interest" description="Disordered" evidence="1">
    <location>
        <begin position="1"/>
        <end position="94"/>
    </location>
</feature>
<feature type="compositionally biased region" description="Basic and acidic residues" evidence="1">
    <location>
        <begin position="81"/>
        <end position="90"/>
    </location>
</feature>
<dbReference type="Proteomes" id="UP000314294">
    <property type="component" value="Unassembled WGS sequence"/>
</dbReference>
<proteinExistence type="predicted"/>
<keyword evidence="4" id="KW-1185">Reference proteome</keyword>
<dbReference type="EMBL" id="SRLO01013423">
    <property type="protein sequence ID" value="TNN25101.1"/>
    <property type="molecule type" value="Genomic_DNA"/>
</dbReference>
<evidence type="ECO:0000313" key="4">
    <source>
        <dbReference type="Proteomes" id="UP000314294"/>
    </source>
</evidence>
<keyword evidence="2" id="KW-1133">Transmembrane helix</keyword>
<comment type="caution">
    <text evidence="3">The sequence shown here is derived from an EMBL/GenBank/DDBJ whole genome shotgun (WGS) entry which is preliminary data.</text>
</comment>
<keyword evidence="2" id="KW-0812">Transmembrane</keyword>
<dbReference type="AlphaFoldDB" id="A0A4Z2E8L6"/>
<accession>A0A4Z2E8L6</accession>
<keyword evidence="2" id="KW-0472">Membrane</keyword>
<name>A0A4Z2E8L6_9TELE</name>
<evidence type="ECO:0000313" key="3">
    <source>
        <dbReference type="EMBL" id="TNN25101.1"/>
    </source>
</evidence>
<reference evidence="3 4" key="1">
    <citation type="submission" date="2019-03" db="EMBL/GenBank/DDBJ databases">
        <title>First draft genome of Liparis tanakae, snailfish: a comprehensive survey of snailfish specific genes.</title>
        <authorList>
            <person name="Kim W."/>
            <person name="Song I."/>
            <person name="Jeong J.-H."/>
            <person name="Kim D."/>
            <person name="Kim S."/>
            <person name="Ryu S."/>
            <person name="Song J.Y."/>
            <person name="Lee S.K."/>
        </authorList>
    </citation>
    <scope>NUCLEOTIDE SEQUENCE [LARGE SCALE GENOMIC DNA]</scope>
    <source>
        <tissue evidence="3">Muscle</tissue>
    </source>
</reference>
<feature type="transmembrane region" description="Helical" evidence="2">
    <location>
        <begin position="123"/>
        <end position="141"/>
    </location>
</feature>
<sequence>MKTRHSSGGTPGDRGRRVVRDPGDPGDLGGLLMHFTRSAIGPPRHATPEPEPEPEPPSLLHPVGSAIFTTPPFATSNSFNAEKKENDSHAKPLRSVCRPSERVNKLHLVTRGGYLNVAPGPEMISLFFFFILLSSYSSYSVRRKKSAAVSS</sequence>
<evidence type="ECO:0000256" key="1">
    <source>
        <dbReference type="SAM" id="MobiDB-lite"/>
    </source>
</evidence>
<evidence type="ECO:0000256" key="2">
    <source>
        <dbReference type="SAM" id="Phobius"/>
    </source>
</evidence>
<organism evidence="3 4">
    <name type="scientific">Liparis tanakae</name>
    <name type="common">Tanaka's snailfish</name>
    <dbReference type="NCBI Taxonomy" id="230148"/>
    <lineage>
        <taxon>Eukaryota</taxon>
        <taxon>Metazoa</taxon>
        <taxon>Chordata</taxon>
        <taxon>Craniata</taxon>
        <taxon>Vertebrata</taxon>
        <taxon>Euteleostomi</taxon>
        <taxon>Actinopterygii</taxon>
        <taxon>Neopterygii</taxon>
        <taxon>Teleostei</taxon>
        <taxon>Neoteleostei</taxon>
        <taxon>Acanthomorphata</taxon>
        <taxon>Eupercaria</taxon>
        <taxon>Perciformes</taxon>
        <taxon>Cottioidei</taxon>
        <taxon>Cottales</taxon>
        <taxon>Liparidae</taxon>
        <taxon>Liparis</taxon>
    </lineage>
</organism>
<feature type="compositionally biased region" description="Basic and acidic residues" evidence="1">
    <location>
        <begin position="13"/>
        <end position="23"/>
    </location>
</feature>
<protein>
    <submittedName>
        <fullName evidence="3">Uncharacterized protein</fullName>
    </submittedName>
</protein>